<evidence type="ECO:0000313" key="2">
    <source>
        <dbReference type="Proteomes" id="UP000723463"/>
    </source>
</evidence>
<feature type="non-terminal residue" evidence="1">
    <location>
        <position position="1"/>
    </location>
</feature>
<organism evidence="1 2">
    <name type="scientific">Mortierella hygrophila</name>
    <dbReference type="NCBI Taxonomy" id="979708"/>
    <lineage>
        <taxon>Eukaryota</taxon>
        <taxon>Fungi</taxon>
        <taxon>Fungi incertae sedis</taxon>
        <taxon>Mucoromycota</taxon>
        <taxon>Mortierellomycotina</taxon>
        <taxon>Mortierellomycetes</taxon>
        <taxon>Mortierellales</taxon>
        <taxon>Mortierellaceae</taxon>
        <taxon>Mortierella</taxon>
    </lineage>
</organism>
<dbReference type="AlphaFoldDB" id="A0A9P6EVX0"/>
<name>A0A9P6EVX0_9FUNG</name>
<proteinExistence type="predicted"/>
<evidence type="ECO:0000313" key="1">
    <source>
        <dbReference type="EMBL" id="KAF9537116.1"/>
    </source>
</evidence>
<sequence length="56" mass="6432">SATTTTVAAIRRRLRDADMAMTLTRTRMPNARMPLDMATMTLFTPTEWRLSSWLKS</sequence>
<gene>
    <name evidence="1" type="ORF">EC957_008798</name>
</gene>
<dbReference type="EMBL" id="JAAAXW010000458">
    <property type="protein sequence ID" value="KAF9537116.1"/>
    <property type="molecule type" value="Genomic_DNA"/>
</dbReference>
<accession>A0A9P6EVX0</accession>
<keyword evidence="2" id="KW-1185">Reference proteome</keyword>
<reference evidence="1" key="1">
    <citation type="journal article" date="2020" name="Fungal Divers.">
        <title>Resolving the Mortierellaceae phylogeny through synthesis of multi-gene phylogenetics and phylogenomics.</title>
        <authorList>
            <person name="Vandepol N."/>
            <person name="Liber J."/>
            <person name="Desiro A."/>
            <person name="Na H."/>
            <person name="Kennedy M."/>
            <person name="Barry K."/>
            <person name="Grigoriev I.V."/>
            <person name="Miller A.N."/>
            <person name="O'Donnell K."/>
            <person name="Stajich J.E."/>
            <person name="Bonito G."/>
        </authorList>
    </citation>
    <scope>NUCLEOTIDE SEQUENCE</scope>
    <source>
        <strain evidence="1">NRRL 2591</strain>
    </source>
</reference>
<protein>
    <submittedName>
        <fullName evidence="1">Uncharacterized protein</fullName>
    </submittedName>
</protein>
<dbReference type="Proteomes" id="UP000723463">
    <property type="component" value="Unassembled WGS sequence"/>
</dbReference>
<feature type="non-terminal residue" evidence="1">
    <location>
        <position position="56"/>
    </location>
</feature>
<comment type="caution">
    <text evidence="1">The sequence shown here is derived from an EMBL/GenBank/DDBJ whole genome shotgun (WGS) entry which is preliminary data.</text>
</comment>